<gene>
    <name evidence="1" type="ORF">IU470_19430</name>
</gene>
<accession>A0ABS0CCQ2</accession>
<name>A0ABS0CCQ2_9NOCA</name>
<organism evidence="1 2">
    <name type="scientific">Nocardia abscessus</name>
    <dbReference type="NCBI Taxonomy" id="120957"/>
    <lineage>
        <taxon>Bacteria</taxon>
        <taxon>Bacillati</taxon>
        <taxon>Actinomycetota</taxon>
        <taxon>Actinomycetes</taxon>
        <taxon>Mycobacteriales</taxon>
        <taxon>Nocardiaceae</taxon>
        <taxon>Nocardia</taxon>
    </lineage>
</organism>
<sequence>MLTGAMPFARTTTAAVLRAHLAEPPPRPSAADPMLPAALDAARRVGSDAAISSSTEKAVSGMAKILSAR</sequence>
<dbReference type="EMBL" id="JADLRE010000014">
    <property type="protein sequence ID" value="MBF6227267.1"/>
    <property type="molecule type" value="Genomic_DNA"/>
</dbReference>
<evidence type="ECO:0000313" key="2">
    <source>
        <dbReference type="Proteomes" id="UP000807309"/>
    </source>
</evidence>
<proteinExistence type="predicted"/>
<reference evidence="1 2" key="1">
    <citation type="submission" date="2020-10" db="EMBL/GenBank/DDBJ databases">
        <title>Identification of Nocardia species via Next-generation sequencing and recognition of intraspecies genetic diversity.</title>
        <authorList>
            <person name="Li P."/>
            <person name="Li P."/>
            <person name="Lu B."/>
        </authorList>
    </citation>
    <scope>NUCLEOTIDE SEQUENCE [LARGE SCALE GENOMIC DNA]</scope>
    <source>
        <strain evidence="1 2">N-11</strain>
    </source>
</reference>
<keyword evidence="2" id="KW-1185">Reference proteome</keyword>
<protein>
    <submittedName>
        <fullName evidence="1">Uncharacterized protein</fullName>
    </submittedName>
</protein>
<dbReference type="RefSeq" id="WP_195034296.1">
    <property type="nucleotide sequence ID" value="NZ_JADLRE010000014.1"/>
</dbReference>
<evidence type="ECO:0000313" key="1">
    <source>
        <dbReference type="EMBL" id="MBF6227267.1"/>
    </source>
</evidence>
<comment type="caution">
    <text evidence="1">The sequence shown here is derived from an EMBL/GenBank/DDBJ whole genome shotgun (WGS) entry which is preliminary data.</text>
</comment>
<dbReference type="Proteomes" id="UP000807309">
    <property type="component" value="Unassembled WGS sequence"/>
</dbReference>